<dbReference type="Pfam" id="PF00664">
    <property type="entry name" value="ABC_membrane"/>
    <property type="match status" value="1"/>
</dbReference>
<dbReference type="Pfam" id="PF00005">
    <property type="entry name" value="ABC_tran"/>
    <property type="match status" value="1"/>
</dbReference>
<comment type="subcellular location">
    <subcellularLocation>
        <location evidence="1">Cell membrane</location>
        <topology evidence="1">Multi-pass membrane protein</topology>
    </subcellularLocation>
</comment>
<dbReference type="InterPro" id="IPR003439">
    <property type="entry name" value="ABC_transporter-like_ATP-bd"/>
</dbReference>
<dbReference type="InterPro" id="IPR027417">
    <property type="entry name" value="P-loop_NTPase"/>
</dbReference>
<feature type="transmembrane region" description="Helical" evidence="5">
    <location>
        <begin position="24"/>
        <end position="46"/>
    </location>
</feature>
<evidence type="ECO:0000256" key="4">
    <source>
        <dbReference type="ARBA" id="ARBA00023136"/>
    </source>
</evidence>
<sequence>MNSSTAKPSVQPVDDRPRFHRLDVAAVSLVIHLLALALPLALLQIYDRILPSQSYGTAVFLVLGVGIAIILEVILRYGRTALFAHIAAQYESETTTRIFDRLLKADINVVEGMGTANVIDGIRSVAQVRDQWSGNAAVALYEVPFIAVYIGLVAYIGGWLAVIPLALFAVALGMTLLVKAATERTLGNVETADSRRRNLLWASFAGLSEVKSRGAEPGLSRNYAVMNARYMEASARLEMLVAWVRENAALLGQLSTVLIVIFGAIDVMKGELSTGGLTACTLLAGRSIGPAMLGLGYLARLAQAREAQAKVQHLLELPVGDAVLYPQKRDETGASLIVTQGCIELLRENNPDLTINIASGELVHLDAADAALASKLLAMVAGTGRQQGLEVRLDGHSVLEYSAVSLRHSVSLVPRHPALVAGSILNNLTLFDPRYNERARDYAEALGLLPFLGRLRSGALTEIGALGAEQFDEGVYQRIALIRALVREPKILLLDHAGSGLDLDGQKRLAALLQNMAGRPTVLVASNKPIMIGACDRSIRIGRSHPHAG</sequence>
<dbReference type="GO" id="GO:0005886">
    <property type="term" value="C:plasma membrane"/>
    <property type="evidence" value="ECO:0007669"/>
    <property type="project" value="UniProtKB-SubCell"/>
</dbReference>
<dbReference type="GO" id="GO:0016887">
    <property type="term" value="F:ATP hydrolysis activity"/>
    <property type="evidence" value="ECO:0007669"/>
    <property type="project" value="InterPro"/>
</dbReference>
<dbReference type="GO" id="GO:0140359">
    <property type="term" value="F:ABC-type transporter activity"/>
    <property type="evidence" value="ECO:0007669"/>
    <property type="project" value="InterPro"/>
</dbReference>
<dbReference type="SUPFAM" id="SSF90123">
    <property type="entry name" value="ABC transporter transmembrane region"/>
    <property type="match status" value="1"/>
</dbReference>
<name>A0A5E7KAL4_PSEFL</name>
<feature type="transmembrane region" description="Helical" evidence="5">
    <location>
        <begin position="58"/>
        <end position="75"/>
    </location>
</feature>
<evidence type="ECO:0000256" key="1">
    <source>
        <dbReference type="ARBA" id="ARBA00004651"/>
    </source>
</evidence>
<evidence type="ECO:0000256" key="3">
    <source>
        <dbReference type="ARBA" id="ARBA00022989"/>
    </source>
</evidence>
<dbReference type="PROSITE" id="PS50929">
    <property type="entry name" value="ABC_TM1F"/>
    <property type="match status" value="1"/>
</dbReference>
<dbReference type="GO" id="GO:0005524">
    <property type="term" value="F:ATP binding"/>
    <property type="evidence" value="ECO:0007669"/>
    <property type="project" value="UniProtKB-KW"/>
</dbReference>
<evidence type="ECO:0000256" key="5">
    <source>
        <dbReference type="SAM" id="Phobius"/>
    </source>
</evidence>
<keyword evidence="3 5" id="KW-1133">Transmembrane helix</keyword>
<feature type="domain" description="ABC transmembrane type-1" evidence="6">
    <location>
        <begin position="24"/>
        <end position="303"/>
    </location>
</feature>
<gene>
    <name evidence="7" type="primary">apxIB_2</name>
    <name evidence="7" type="ORF">PS880_02396</name>
</gene>
<dbReference type="PANTHER" id="PTHR24221">
    <property type="entry name" value="ATP-BINDING CASSETTE SUB-FAMILY B"/>
    <property type="match status" value="1"/>
</dbReference>
<keyword evidence="4 5" id="KW-0472">Membrane</keyword>
<evidence type="ECO:0000313" key="8">
    <source>
        <dbReference type="Proteomes" id="UP000375525"/>
    </source>
</evidence>
<accession>A0A5E7KAL4</accession>
<dbReference type="AlphaFoldDB" id="A0A5E7KAL4"/>
<dbReference type="Proteomes" id="UP000375525">
    <property type="component" value="Unassembled WGS sequence"/>
</dbReference>
<dbReference type="Gene3D" id="1.20.1560.10">
    <property type="entry name" value="ABC transporter type 1, transmembrane domain"/>
    <property type="match status" value="1"/>
</dbReference>
<keyword evidence="2 5" id="KW-0812">Transmembrane</keyword>
<dbReference type="RefSeq" id="WP_150779894.1">
    <property type="nucleotide sequence ID" value="NZ_CABVIH010000010.1"/>
</dbReference>
<keyword evidence="7" id="KW-0547">Nucleotide-binding</keyword>
<reference evidence="7 8" key="1">
    <citation type="submission" date="2019-09" db="EMBL/GenBank/DDBJ databases">
        <authorList>
            <person name="Chandra G."/>
            <person name="Truman W A."/>
        </authorList>
    </citation>
    <scope>NUCLEOTIDE SEQUENCE [LARGE SCALE GENOMIC DNA]</scope>
    <source>
        <strain evidence="7">PS880</strain>
    </source>
</reference>
<dbReference type="GO" id="GO:0034040">
    <property type="term" value="F:ATPase-coupled lipid transmembrane transporter activity"/>
    <property type="evidence" value="ECO:0007669"/>
    <property type="project" value="TreeGrafter"/>
</dbReference>
<dbReference type="InterPro" id="IPR039421">
    <property type="entry name" value="Type_1_exporter"/>
</dbReference>
<protein>
    <submittedName>
        <fullName evidence="7">Toxin RTX-I translocation ATP-binding protein</fullName>
    </submittedName>
</protein>
<dbReference type="InterPro" id="IPR036640">
    <property type="entry name" value="ABC1_TM_sf"/>
</dbReference>
<dbReference type="InterPro" id="IPR011527">
    <property type="entry name" value="ABC1_TM_dom"/>
</dbReference>
<dbReference type="SUPFAM" id="SSF52540">
    <property type="entry name" value="P-loop containing nucleoside triphosphate hydrolases"/>
    <property type="match status" value="1"/>
</dbReference>
<dbReference type="EMBL" id="CABVIH010000010">
    <property type="protein sequence ID" value="VVO92783.1"/>
    <property type="molecule type" value="Genomic_DNA"/>
</dbReference>
<organism evidence="7 8">
    <name type="scientific">Pseudomonas fluorescens</name>
    <dbReference type="NCBI Taxonomy" id="294"/>
    <lineage>
        <taxon>Bacteria</taxon>
        <taxon>Pseudomonadati</taxon>
        <taxon>Pseudomonadota</taxon>
        <taxon>Gammaproteobacteria</taxon>
        <taxon>Pseudomonadales</taxon>
        <taxon>Pseudomonadaceae</taxon>
        <taxon>Pseudomonas</taxon>
    </lineage>
</organism>
<keyword evidence="7" id="KW-0067">ATP-binding</keyword>
<evidence type="ECO:0000256" key="2">
    <source>
        <dbReference type="ARBA" id="ARBA00022692"/>
    </source>
</evidence>
<dbReference type="OrthoDB" id="5288404at2"/>
<evidence type="ECO:0000313" key="7">
    <source>
        <dbReference type="EMBL" id="VVO92783.1"/>
    </source>
</evidence>
<evidence type="ECO:0000259" key="6">
    <source>
        <dbReference type="PROSITE" id="PS50929"/>
    </source>
</evidence>
<dbReference type="Gene3D" id="3.40.50.300">
    <property type="entry name" value="P-loop containing nucleotide triphosphate hydrolases"/>
    <property type="match status" value="1"/>
</dbReference>
<dbReference type="PANTHER" id="PTHR24221:SF632">
    <property type="entry name" value="ATP-DEPENDENT LIPID A-CORE FLIPPASE"/>
    <property type="match status" value="1"/>
</dbReference>
<proteinExistence type="predicted"/>